<evidence type="ECO:0000256" key="3">
    <source>
        <dbReference type="ARBA" id="ARBA00022840"/>
    </source>
</evidence>
<evidence type="ECO:0000256" key="1">
    <source>
        <dbReference type="ARBA" id="ARBA00022679"/>
    </source>
</evidence>
<dbReference type="EMBL" id="CP002780">
    <property type="protein sequence ID" value="AEG59666.1"/>
    <property type="molecule type" value="Genomic_DNA"/>
</dbReference>
<dbReference type="NCBIfam" id="TIGR00176">
    <property type="entry name" value="mobB"/>
    <property type="match status" value="1"/>
</dbReference>
<dbReference type="InterPro" id="IPR045886">
    <property type="entry name" value="ThiF/MoeB/HesA"/>
</dbReference>
<dbReference type="InterPro" id="IPR000594">
    <property type="entry name" value="ThiF_NAD_FAD-bd"/>
</dbReference>
<dbReference type="GO" id="GO:0016779">
    <property type="term" value="F:nucleotidyltransferase activity"/>
    <property type="evidence" value="ECO:0007669"/>
    <property type="project" value="TreeGrafter"/>
</dbReference>
<evidence type="ECO:0000256" key="2">
    <source>
        <dbReference type="ARBA" id="ARBA00022741"/>
    </source>
</evidence>
<dbReference type="CDD" id="cd00757">
    <property type="entry name" value="ThiF_MoeB_HesA_family"/>
    <property type="match status" value="1"/>
</dbReference>
<dbReference type="KEGG" id="dru:Desru_1394"/>
<feature type="domain" description="Molybdopterin-guanine dinucleotide biosynthesis protein B (MobB)" evidence="5">
    <location>
        <begin position="12"/>
        <end position="141"/>
    </location>
</feature>
<dbReference type="Proteomes" id="UP000009234">
    <property type="component" value="Chromosome"/>
</dbReference>
<dbReference type="PROSITE" id="PS51257">
    <property type="entry name" value="PROKAR_LIPOPROTEIN"/>
    <property type="match status" value="1"/>
</dbReference>
<dbReference type="eggNOG" id="COG1763">
    <property type="taxonomic scope" value="Bacteria"/>
</dbReference>
<feature type="domain" description="THIF-type NAD/FAD binding fold" evidence="4">
    <location>
        <begin position="188"/>
        <end position="422"/>
    </location>
</feature>
<dbReference type="SUPFAM" id="SSF52540">
    <property type="entry name" value="P-loop containing nucleoside triphosphate hydrolases"/>
    <property type="match status" value="1"/>
</dbReference>
<dbReference type="InterPro" id="IPR004435">
    <property type="entry name" value="MobB_dom"/>
</dbReference>
<dbReference type="GO" id="GO:0005829">
    <property type="term" value="C:cytosol"/>
    <property type="evidence" value="ECO:0007669"/>
    <property type="project" value="TreeGrafter"/>
</dbReference>
<evidence type="ECO:0000313" key="6">
    <source>
        <dbReference type="EMBL" id="AEG59666.1"/>
    </source>
</evidence>
<dbReference type="InterPro" id="IPR035985">
    <property type="entry name" value="Ubiquitin-activating_enz"/>
</dbReference>
<sequence length="428" mass="46451">MKYWNNRISPIVVSLVGCSNSGKTTLLEKLIQSLKDKGYRVGTVKHHRGAFELDIPGKDTWRHAQAGADVVALATPGGLGIIRKLQQEPSLKDITDYMSGVDIVLVEGIKKGSQPKIEVVRSDISSAPVCSLEDLTAVVTDLPLTLDIPVFDLNKIEQVADFIEDRFLKQEMIPKPVERLTAEQLKRYHRNIKLPGVGQEGQIKLLNSSVLVVGAGGLGSPVSLYLAAAGIGRLGLADEDSVDLSNLQRQIVHATGDIGRSKVESARDKLTAINPDVQIEIYHQRITADNVDQILNSYDLVVDATDNLESRYLLNKACIEAKKPFIYGGVLSMVGQVMTILPGQGPCFRCIFREGPSEKAVKSTADVGILGAVAGTIGCLQSMEAIKCLLNRGNLLVGRILTMDGLSMSFQEVEICRDPECPDCGHLK</sequence>
<dbReference type="Gene3D" id="3.40.50.300">
    <property type="entry name" value="P-loop containing nucleotide triphosphate hydrolases"/>
    <property type="match status" value="1"/>
</dbReference>
<dbReference type="eggNOG" id="COG0476">
    <property type="taxonomic scope" value="Bacteria"/>
</dbReference>
<dbReference type="PANTHER" id="PTHR10953">
    <property type="entry name" value="UBIQUITIN-ACTIVATING ENZYME E1"/>
    <property type="match status" value="1"/>
</dbReference>
<dbReference type="GO" id="GO:0008146">
    <property type="term" value="F:sulfotransferase activity"/>
    <property type="evidence" value="ECO:0007669"/>
    <property type="project" value="TreeGrafter"/>
</dbReference>
<keyword evidence="1" id="KW-0808">Transferase</keyword>
<dbReference type="GO" id="GO:0005525">
    <property type="term" value="F:GTP binding"/>
    <property type="evidence" value="ECO:0007669"/>
    <property type="project" value="InterPro"/>
</dbReference>
<dbReference type="GO" id="GO:0006777">
    <property type="term" value="P:Mo-molybdopterin cofactor biosynthetic process"/>
    <property type="evidence" value="ECO:0007669"/>
    <property type="project" value="InterPro"/>
</dbReference>
<evidence type="ECO:0000259" key="4">
    <source>
        <dbReference type="Pfam" id="PF00899"/>
    </source>
</evidence>
<dbReference type="PANTHER" id="PTHR10953:SF102">
    <property type="entry name" value="ADENYLYLTRANSFERASE AND SULFURTRANSFERASE MOCS3"/>
    <property type="match status" value="1"/>
</dbReference>
<accession>F6DQ88</accession>
<name>F6DQ88_DESRL</name>
<evidence type="ECO:0000313" key="7">
    <source>
        <dbReference type="Proteomes" id="UP000009234"/>
    </source>
</evidence>
<evidence type="ECO:0000259" key="5">
    <source>
        <dbReference type="Pfam" id="PF03205"/>
    </source>
</evidence>
<keyword evidence="7" id="KW-1185">Reference proteome</keyword>
<dbReference type="FunFam" id="3.40.50.720:FF:000033">
    <property type="entry name" value="Adenylyltransferase and sulfurtransferase MOCS3"/>
    <property type="match status" value="1"/>
</dbReference>
<reference evidence="6 7" key="2">
    <citation type="journal article" date="2012" name="Stand. Genomic Sci.">
        <title>Complete genome sequence of the sulfate-reducing firmicute Desulfotomaculum ruminis type strain (DL(T)).</title>
        <authorList>
            <person name="Spring S."/>
            <person name="Visser M."/>
            <person name="Lu M."/>
            <person name="Copeland A."/>
            <person name="Lapidus A."/>
            <person name="Lucas S."/>
            <person name="Cheng J.F."/>
            <person name="Han C."/>
            <person name="Tapia R."/>
            <person name="Goodwin L.A."/>
            <person name="Pitluck S."/>
            <person name="Ivanova N."/>
            <person name="Land M."/>
            <person name="Hauser L."/>
            <person name="Larimer F."/>
            <person name="Rohde M."/>
            <person name="Goker M."/>
            <person name="Detter J.C."/>
            <person name="Kyrpides N.C."/>
            <person name="Woyke T."/>
            <person name="Schaap P.J."/>
            <person name="Plugge C.M."/>
            <person name="Muyzer G."/>
            <person name="Kuever J."/>
            <person name="Pereira I.A."/>
            <person name="Parshina S.N."/>
            <person name="Bernier-Latmani R."/>
            <person name="Stams A.J."/>
            <person name="Klenk H.P."/>
        </authorList>
    </citation>
    <scope>NUCLEOTIDE SEQUENCE [LARGE SCALE GENOMIC DNA]</scope>
    <source>
        <strain evidence="7">ATCC 23193 / DSM 2154 / NCIB 8452 / DL</strain>
    </source>
</reference>
<protein>
    <submittedName>
        <fullName evidence="6">Molybdopterin-guanine dinucleotide biosynthesis protein B</fullName>
    </submittedName>
</protein>
<dbReference type="Pfam" id="PF03205">
    <property type="entry name" value="MobB"/>
    <property type="match status" value="1"/>
</dbReference>
<dbReference type="Gene3D" id="3.40.50.720">
    <property type="entry name" value="NAD(P)-binding Rossmann-like Domain"/>
    <property type="match status" value="1"/>
</dbReference>
<dbReference type="SUPFAM" id="SSF69572">
    <property type="entry name" value="Activating enzymes of the ubiquitin-like proteins"/>
    <property type="match status" value="1"/>
</dbReference>
<dbReference type="GO" id="GO:0004792">
    <property type="term" value="F:thiosulfate-cyanide sulfurtransferase activity"/>
    <property type="evidence" value="ECO:0007669"/>
    <property type="project" value="TreeGrafter"/>
</dbReference>
<dbReference type="AlphaFoldDB" id="F6DQ88"/>
<reference evidence="7" key="1">
    <citation type="submission" date="2011-05" db="EMBL/GenBank/DDBJ databases">
        <title>Complete sequence of Desulfotomaculum ruminis DSM 2154.</title>
        <authorList>
            <person name="Lucas S."/>
            <person name="Copeland A."/>
            <person name="Lapidus A."/>
            <person name="Cheng J.-F."/>
            <person name="Goodwin L."/>
            <person name="Pitluck S."/>
            <person name="Lu M."/>
            <person name="Detter J.C."/>
            <person name="Han C."/>
            <person name="Tapia R."/>
            <person name="Land M."/>
            <person name="Hauser L."/>
            <person name="Kyrpides N."/>
            <person name="Ivanova N."/>
            <person name="Mikhailova N."/>
            <person name="Pagani I."/>
            <person name="Stams A.J.M."/>
            <person name="Plugge C.M."/>
            <person name="Muyzer G."/>
            <person name="Kuever J."/>
            <person name="Parshina S.N."/>
            <person name="Ivanova A.E."/>
            <person name="Nazina T.N."/>
            <person name="Brambilla E."/>
            <person name="Spring S."/>
            <person name="Klenk H.-P."/>
            <person name="Woyke T."/>
        </authorList>
    </citation>
    <scope>NUCLEOTIDE SEQUENCE [LARGE SCALE GENOMIC DNA]</scope>
    <source>
        <strain evidence="7">ATCC 23193 / DSM 2154 / NCIB 8452 / DL</strain>
    </source>
</reference>
<dbReference type="InterPro" id="IPR027417">
    <property type="entry name" value="P-loop_NTPase"/>
</dbReference>
<dbReference type="Pfam" id="PF00899">
    <property type="entry name" value="ThiF"/>
    <property type="match status" value="1"/>
</dbReference>
<dbReference type="CDD" id="cd03116">
    <property type="entry name" value="MobB"/>
    <property type="match status" value="1"/>
</dbReference>
<dbReference type="HOGENOM" id="CLU_052616_0_0_9"/>
<dbReference type="STRING" id="696281.Desru_1394"/>
<keyword evidence="3" id="KW-0067">ATP-binding</keyword>
<gene>
    <name evidence="6" type="ordered locus">Desru_1394</name>
</gene>
<keyword evidence="2" id="KW-0547">Nucleotide-binding</keyword>
<dbReference type="GO" id="GO:0008641">
    <property type="term" value="F:ubiquitin-like modifier activating enzyme activity"/>
    <property type="evidence" value="ECO:0007669"/>
    <property type="project" value="InterPro"/>
</dbReference>
<organism evidence="6 7">
    <name type="scientific">Desulforamulus ruminis (strain ATCC 23193 / DSM 2154 / NCIMB 8452 / DL)</name>
    <name type="common">Desulfotomaculum ruminis</name>
    <dbReference type="NCBI Taxonomy" id="696281"/>
    <lineage>
        <taxon>Bacteria</taxon>
        <taxon>Bacillati</taxon>
        <taxon>Bacillota</taxon>
        <taxon>Clostridia</taxon>
        <taxon>Eubacteriales</taxon>
        <taxon>Peptococcaceae</taxon>
        <taxon>Desulforamulus</taxon>
    </lineage>
</organism>
<dbReference type="NCBIfam" id="NF004281">
    <property type="entry name" value="PRK05690.1"/>
    <property type="match status" value="1"/>
</dbReference>
<dbReference type="GO" id="GO:0005524">
    <property type="term" value="F:ATP binding"/>
    <property type="evidence" value="ECO:0007669"/>
    <property type="project" value="UniProtKB-KW"/>
</dbReference>
<proteinExistence type="predicted"/>